<dbReference type="EMBL" id="CAJFDI010000003">
    <property type="protein sequence ID" value="CAD5222336.1"/>
    <property type="molecule type" value="Genomic_DNA"/>
</dbReference>
<dbReference type="Proteomes" id="UP000582659">
    <property type="component" value="Unassembled WGS sequence"/>
</dbReference>
<evidence type="ECO:0000259" key="3">
    <source>
        <dbReference type="Pfam" id="PF03435"/>
    </source>
</evidence>
<evidence type="ECO:0000256" key="2">
    <source>
        <dbReference type="SAM" id="Phobius"/>
    </source>
</evidence>
<dbReference type="PANTHER" id="PTHR12286">
    <property type="entry name" value="SACCHAROPINE DEHYDROGENASE-LIKE OXIDOREDUCTASE"/>
    <property type="match status" value="1"/>
</dbReference>
<keyword evidence="2" id="KW-0812">Transmembrane</keyword>
<dbReference type="Proteomes" id="UP000659654">
    <property type="component" value="Unassembled WGS sequence"/>
</dbReference>
<dbReference type="GO" id="GO:0005739">
    <property type="term" value="C:mitochondrion"/>
    <property type="evidence" value="ECO:0007669"/>
    <property type="project" value="TreeGrafter"/>
</dbReference>
<dbReference type="GO" id="GO:0009247">
    <property type="term" value="P:glycolipid biosynthetic process"/>
    <property type="evidence" value="ECO:0007669"/>
    <property type="project" value="TreeGrafter"/>
</dbReference>
<evidence type="ECO:0000313" key="4">
    <source>
        <dbReference type="EMBL" id="CAD5222336.1"/>
    </source>
</evidence>
<protein>
    <submittedName>
        <fullName evidence="4">(pine wood nematode) hypothetical protein</fullName>
    </submittedName>
</protein>
<proteinExistence type="inferred from homology"/>
<reference evidence="4" key="1">
    <citation type="submission" date="2020-09" db="EMBL/GenBank/DDBJ databases">
        <authorList>
            <person name="Kikuchi T."/>
        </authorList>
    </citation>
    <scope>NUCLEOTIDE SEQUENCE</scope>
    <source>
        <strain evidence="4">Ka4C1</strain>
    </source>
</reference>
<feature type="transmembrane region" description="Helical" evidence="2">
    <location>
        <begin position="286"/>
        <end position="306"/>
    </location>
</feature>
<dbReference type="AlphaFoldDB" id="A0A811L240"/>
<gene>
    <name evidence="4" type="ORF">BXYJ_LOCUS7304</name>
</gene>
<dbReference type="GO" id="GO:0005886">
    <property type="term" value="C:plasma membrane"/>
    <property type="evidence" value="ECO:0007669"/>
    <property type="project" value="TreeGrafter"/>
</dbReference>
<keyword evidence="2" id="KW-1133">Transmembrane helix</keyword>
<sequence>MPHPVKACRMSKIFDLVLFGASGFTGEYVLEEFVKSEYYQKYSFAIAGRSQSRLEKTLEKVGKLIDQDLSKIPILIADSSNPEQLQAVAEKAKVVISVVGPYRLYGEPLVKACVEGKASYVDISGEPAFLEKVQLKYGDKAKQNGVYIVGSCGFDSIPCDLGVQFLKKNFPGTLAYVETVGQFNPGPHGYTANDGTYQTIILALENQKTDNLKGIRKELMPEKLNRTSFRPPKRSLVWQDEKIDRPVIPFLGADRAVVNRTQYYDATKKQRYPVYIETYFSVQNIVWAYLILLWVAVLNVLTKFSVTRQFLKDYPSIASFGTFAKNGGTREQLKTSTFSYFIHGTGWAESEPQPDKAPTKSLTARVDGPDAGYIGTAGCLIAAAVTILEDQEKLPENGGVFTPGAAFEETGILERLARFNVTYKILE</sequence>
<dbReference type="InterPro" id="IPR036291">
    <property type="entry name" value="NAD(P)-bd_dom_sf"/>
</dbReference>
<feature type="domain" description="Saccharopine dehydrogenase NADP binding" evidence="3">
    <location>
        <begin position="17"/>
        <end position="149"/>
    </location>
</feature>
<organism evidence="4 5">
    <name type="scientific">Bursaphelenchus xylophilus</name>
    <name type="common">Pinewood nematode worm</name>
    <name type="synonym">Aphelenchoides xylophilus</name>
    <dbReference type="NCBI Taxonomy" id="6326"/>
    <lineage>
        <taxon>Eukaryota</taxon>
        <taxon>Metazoa</taxon>
        <taxon>Ecdysozoa</taxon>
        <taxon>Nematoda</taxon>
        <taxon>Chromadorea</taxon>
        <taxon>Rhabditida</taxon>
        <taxon>Tylenchina</taxon>
        <taxon>Tylenchomorpha</taxon>
        <taxon>Aphelenchoidea</taxon>
        <taxon>Aphelenchoididae</taxon>
        <taxon>Bursaphelenchus</taxon>
    </lineage>
</organism>
<keyword evidence="5" id="KW-1185">Reference proteome</keyword>
<comment type="similarity">
    <text evidence="1">Belongs to the saccharopine dehydrogenase family.</text>
</comment>
<name>A0A811L240_BURXY</name>
<evidence type="ECO:0000256" key="1">
    <source>
        <dbReference type="ARBA" id="ARBA00038048"/>
    </source>
</evidence>
<dbReference type="GO" id="GO:0005811">
    <property type="term" value="C:lipid droplet"/>
    <property type="evidence" value="ECO:0007669"/>
    <property type="project" value="TreeGrafter"/>
</dbReference>
<dbReference type="InterPro" id="IPR005097">
    <property type="entry name" value="Sacchrp_dh_NADP-bd"/>
</dbReference>
<accession>A0A811L240</accession>
<dbReference type="InterPro" id="IPR051276">
    <property type="entry name" value="Saccharopine_DH-like_oxidrdct"/>
</dbReference>
<dbReference type="SUPFAM" id="SSF51735">
    <property type="entry name" value="NAD(P)-binding Rossmann-fold domains"/>
    <property type="match status" value="1"/>
</dbReference>
<dbReference type="OrthoDB" id="10268090at2759"/>
<dbReference type="PANTHER" id="PTHR12286:SF5">
    <property type="entry name" value="SACCHAROPINE DEHYDROGENASE-LIKE OXIDOREDUCTASE"/>
    <property type="match status" value="1"/>
</dbReference>
<dbReference type="Pfam" id="PF03435">
    <property type="entry name" value="Sacchrp_dh_NADP"/>
    <property type="match status" value="1"/>
</dbReference>
<dbReference type="SMR" id="A0A811L240"/>
<dbReference type="EMBL" id="CAJFCV020000003">
    <property type="protein sequence ID" value="CAG9109861.1"/>
    <property type="molecule type" value="Genomic_DNA"/>
</dbReference>
<dbReference type="FunFam" id="3.40.50.720:FF:000178">
    <property type="entry name" value="Saccharopine dehydrogenase-like oxidoreductase"/>
    <property type="match status" value="1"/>
</dbReference>
<dbReference type="Gene3D" id="3.40.50.720">
    <property type="entry name" value="NAD(P)-binding Rossmann-like Domain"/>
    <property type="match status" value="1"/>
</dbReference>
<comment type="caution">
    <text evidence="4">The sequence shown here is derived from an EMBL/GenBank/DDBJ whole genome shotgun (WGS) entry which is preliminary data.</text>
</comment>
<keyword evidence="2" id="KW-0472">Membrane</keyword>
<evidence type="ECO:0000313" key="5">
    <source>
        <dbReference type="Proteomes" id="UP000659654"/>
    </source>
</evidence>